<evidence type="ECO:0000313" key="3">
    <source>
        <dbReference type="Proteomes" id="UP000077734"/>
    </source>
</evidence>
<sequence>MSRNPSKIYTQHVANLRELELAISHTGRMARSEIASKDPKQSLRSLLRLYSLLVGAWAETRLRKLLHEEFGFDDSERHKITAKSTQLEQWQETIDLAFRKHHKVTKAPLDERSLGVAHAARRGALYDVLSNELRIIIEIRNKLAHGQWIYPFNSDETAVEPDKYKLINKENFQSLQFKFALIGHLADAVHDLVVSPATFERDFEDHFKKLFQVRTNLTTKSYQKYENSLVQSREKARAARKSNKHKTGASVKQGQV</sequence>
<proteinExistence type="predicted"/>
<dbReference type="AlphaFoldDB" id="A0A291IEF9"/>
<dbReference type="EMBL" id="LUUL01000126">
    <property type="protein sequence ID" value="OAI22076.1"/>
    <property type="molecule type" value="Genomic_DNA"/>
</dbReference>
<reference evidence="2 3" key="1">
    <citation type="submission" date="2016-03" db="EMBL/GenBank/DDBJ databases">
        <authorList>
            <person name="Heylen K."/>
            <person name="De Vos P."/>
            <person name="Vekeman B."/>
        </authorList>
    </citation>
    <scope>NUCLEOTIDE SEQUENCE [LARGE SCALE GENOMIC DNA]</scope>
    <source>
        <strain evidence="2 3">R-49807</strain>
    </source>
</reference>
<organism evidence="2 3">
    <name type="scientific">Methylomonas koyamae</name>
    <dbReference type="NCBI Taxonomy" id="702114"/>
    <lineage>
        <taxon>Bacteria</taxon>
        <taxon>Pseudomonadati</taxon>
        <taxon>Pseudomonadota</taxon>
        <taxon>Gammaproteobacteria</taxon>
        <taxon>Methylococcales</taxon>
        <taxon>Methylococcaceae</taxon>
        <taxon>Methylomonas</taxon>
    </lineage>
</organism>
<gene>
    <name evidence="2" type="ORF">A1356_19430</name>
</gene>
<dbReference type="Proteomes" id="UP000077734">
    <property type="component" value="Unassembled WGS sequence"/>
</dbReference>
<dbReference type="KEGG" id="mko:MKLM6_0455"/>
<feature type="compositionally biased region" description="Basic residues" evidence="1">
    <location>
        <begin position="238"/>
        <end position="247"/>
    </location>
</feature>
<dbReference type="RefSeq" id="WP_064029788.1">
    <property type="nucleotide sequence ID" value="NZ_CP023669.1"/>
</dbReference>
<evidence type="ECO:0000313" key="2">
    <source>
        <dbReference type="EMBL" id="OAI22076.1"/>
    </source>
</evidence>
<feature type="region of interest" description="Disordered" evidence="1">
    <location>
        <begin position="233"/>
        <end position="256"/>
    </location>
</feature>
<comment type="caution">
    <text evidence="2">The sequence shown here is derived from an EMBL/GenBank/DDBJ whole genome shotgun (WGS) entry which is preliminary data.</text>
</comment>
<accession>A0A291IEF9</accession>
<name>A0A291IEF9_9GAMM</name>
<keyword evidence="3" id="KW-1185">Reference proteome</keyword>
<protein>
    <submittedName>
        <fullName evidence="2">Uncharacterized protein</fullName>
    </submittedName>
</protein>
<evidence type="ECO:0000256" key="1">
    <source>
        <dbReference type="SAM" id="MobiDB-lite"/>
    </source>
</evidence>